<dbReference type="SUPFAM" id="SSF47413">
    <property type="entry name" value="lambda repressor-like DNA-binding domains"/>
    <property type="match status" value="1"/>
</dbReference>
<evidence type="ECO:0000256" key="1">
    <source>
        <dbReference type="ARBA" id="ARBA00023125"/>
    </source>
</evidence>
<dbReference type="Gene3D" id="1.10.260.40">
    <property type="entry name" value="lambda repressor-like DNA-binding domains"/>
    <property type="match status" value="1"/>
</dbReference>
<dbReference type="eggNOG" id="COG1476">
    <property type="taxonomic scope" value="Bacteria"/>
</dbReference>
<dbReference type="KEGG" id="cob:COB47_1787"/>
<keyword evidence="1" id="KW-0238">DNA-binding</keyword>
<evidence type="ECO:0000256" key="2">
    <source>
        <dbReference type="SAM" id="Coils"/>
    </source>
</evidence>
<feature type="domain" description="HTH cro/C1-type" evidence="3">
    <location>
        <begin position="8"/>
        <end position="62"/>
    </location>
</feature>
<dbReference type="EMBL" id="CP002164">
    <property type="protein sequence ID" value="ADL43063.1"/>
    <property type="molecule type" value="Genomic_DNA"/>
</dbReference>
<organism evidence="4 5">
    <name type="scientific">Caldicellulosiruptor obsidiansis (strain ATCC BAA-2073 / JCM 16842 / OB47)</name>
    <dbReference type="NCBI Taxonomy" id="608506"/>
    <lineage>
        <taxon>Bacteria</taxon>
        <taxon>Bacillati</taxon>
        <taxon>Bacillota</taxon>
        <taxon>Bacillota incertae sedis</taxon>
        <taxon>Caldicellulosiruptorales</taxon>
        <taxon>Caldicellulosiruptoraceae</taxon>
        <taxon>Caldicellulosiruptor</taxon>
    </lineage>
</organism>
<dbReference type="STRING" id="608506.COB47_1787"/>
<dbReference type="SMART" id="SM00530">
    <property type="entry name" value="HTH_XRE"/>
    <property type="match status" value="1"/>
</dbReference>
<dbReference type="InterPro" id="IPR010982">
    <property type="entry name" value="Lambda_DNA-bd_dom_sf"/>
</dbReference>
<reference evidence="4 5" key="1">
    <citation type="journal article" date="2010" name="J. Bacteriol.">
        <title>Complete genome sequence of the cellulolytic thermophile Caldicellulosiruptor obsidiansis OB47T.</title>
        <authorList>
            <person name="Elkins J.G."/>
            <person name="Lochner A."/>
            <person name="Hamilton-Brehm S.D."/>
            <person name="Davenport K.W."/>
            <person name="Podar M."/>
            <person name="Brown S.D."/>
            <person name="Land M.L."/>
            <person name="Hauser L.J."/>
            <person name="Klingeman D.M."/>
            <person name="Raman B."/>
            <person name="Goodwin L.A."/>
            <person name="Tapia R."/>
            <person name="Meincke L.J."/>
            <person name="Detter J.C."/>
            <person name="Bruce D.C."/>
            <person name="Han C.S."/>
            <person name="Palumbo A.V."/>
            <person name="Cottingham R.W."/>
            <person name="Keller M."/>
            <person name="Graham D.E."/>
        </authorList>
    </citation>
    <scope>NUCLEOTIDE SEQUENCE [LARGE SCALE GENOMIC DNA]</scope>
    <source>
        <strain evidence="5">ATCC BAA-2073 / strain OB47</strain>
    </source>
</reference>
<dbReference type="PANTHER" id="PTHR46558">
    <property type="entry name" value="TRACRIPTIONAL REGULATORY PROTEIN-RELATED-RELATED"/>
    <property type="match status" value="1"/>
</dbReference>
<evidence type="ECO:0000259" key="3">
    <source>
        <dbReference type="PROSITE" id="PS50943"/>
    </source>
</evidence>
<feature type="coiled-coil region" evidence="2">
    <location>
        <begin position="195"/>
        <end position="229"/>
    </location>
</feature>
<dbReference type="AlphaFoldDB" id="D9TFU3"/>
<dbReference type="GO" id="GO:0003677">
    <property type="term" value="F:DNA binding"/>
    <property type="evidence" value="ECO:0007669"/>
    <property type="project" value="UniProtKB-KW"/>
</dbReference>
<dbReference type="RefSeq" id="WP_013291060.1">
    <property type="nucleotide sequence ID" value="NC_014392.1"/>
</dbReference>
<dbReference type="PANTHER" id="PTHR46558:SF11">
    <property type="entry name" value="HTH-TYPE TRANSCRIPTIONAL REGULATOR XRE"/>
    <property type="match status" value="1"/>
</dbReference>
<dbReference type="Pfam" id="PF01381">
    <property type="entry name" value="HTH_3"/>
    <property type="match status" value="1"/>
</dbReference>
<dbReference type="Proteomes" id="UP000000347">
    <property type="component" value="Chromosome"/>
</dbReference>
<accession>D9TFU3</accession>
<dbReference type="CDD" id="cd00093">
    <property type="entry name" value="HTH_XRE"/>
    <property type="match status" value="1"/>
</dbReference>
<dbReference type="PROSITE" id="PS50943">
    <property type="entry name" value="HTH_CROC1"/>
    <property type="match status" value="1"/>
</dbReference>
<gene>
    <name evidence="4" type="ordered locus">COB47_1787</name>
</gene>
<proteinExistence type="predicted"/>
<keyword evidence="5" id="KW-1185">Reference proteome</keyword>
<dbReference type="InterPro" id="IPR001387">
    <property type="entry name" value="Cro/C1-type_HTH"/>
</dbReference>
<name>D9TFU3_CALOO</name>
<sequence length="285" mass="33983">MNLFRFRLKELREEKNISRSDLAEILGVSTQTIANYENGHREPNFDTLLKIADYFNVTVDYLIGRSEYRTVEEQISKRSKFERTVGESLKEVIMNKKLEEIRRDEKIEKETGTFIEEILEPLMNSAATVFYYVLLESSDTKLWQNIIKKIFLLLYNYWSNVEDLLQNNTLRHILFYHDDFIYSVMEEILKHSDNLENLTPIYEKYNNEIKKIEERIGELNDLISSLMLKFADLTRLFYARIRFGEVPRFDYLFEEYGKDSVINYFRSIISKRNNKEGESNGSKDT</sequence>
<evidence type="ECO:0000313" key="4">
    <source>
        <dbReference type="EMBL" id="ADL43063.1"/>
    </source>
</evidence>
<dbReference type="HOGENOM" id="CLU_1014447_0_0_9"/>
<protein>
    <submittedName>
        <fullName evidence="4">Helix-turn-helix domain protein</fullName>
    </submittedName>
</protein>
<dbReference type="OrthoDB" id="9811208at2"/>
<keyword evidence="2" id="KW-0175">Coiled coil</keyword>
<evidence type="ECO:0000313" key="5">
    <source>
        <dbReference type="Proteomes" id="UP000000347"/>
    </source>
</evidence>